<dbReference type="InterPro" id="IPR003615">
    <property type="entry name" value="HNH_nuc"/>
</dbReference>
<sequence length="195" mass="21789">MSLHLTPASPDCNFTVTQCSHIFPEALGNIEVGGATAKEYEAATVWTILKRFGYEDICTELASAVQGANLHRLENILTLDMRIHHMFDKLKLWFEAVEGQPNCYNIELAPSLGRPPFIPRRVQFVSHHPGLPLPSPRYLEVHAACCRIAHMSGAAEYLDLIYRRMEELQVLANNGGSADVLTFALHRRLAVVEPV</sequence>
<feature type="domain" description="HNH nuclease" evidence="1">
    <location>
        <begin position="16"/>
        <end position="93"/>
    </location>
</feature>
<dbReference type="OMA" id="RVQFVSH"/>
<name>A0A060SQ96_PYCCI</name>
<accession>A0A060SQ96</accession>
<keyword evidence="3" id="KW-1185">Reference proteome</keyword>
<dbReference type="AlphaFoldDB" id="A0A060SQ96"/>
<comment type="caution">
    <text evidence="2">The sequence shown here is derived from an EMBL/GenBank/DDBJ whole genome shotgun (WGS) entry which is preliminary data.</text>
</comment>
<organism evidence="2 3">
    <name type="scientific">Pycnoporus cinnabarinus</name>
    <name type="common">Cinnabar-red polypore</name>
    <name type="synonym">Trametes cinnabarina</name>
    <dbReference type="NCBI Taxonomy" id="5643"/>
    <lineage>
        <taxon>Eukaryota</taxon>
        <taxon>Fungi</taxon>
        <taxon>Dikarya</taxon>
        <taxon>Basidiomycota</taxon>
        <taxon>Agaricomycotina</taxon>
        <taxon>Agaricomycetes</taxon>
        <taxon>Polyporales</taxon>
        <taxon>Polyporaceae</taxon>
        <taxon>Trametes</taxon>
    </lineage>
</organism>
<dbReference type="Proteomes" id="UP000029665">
    <property type="component" value="Unassembled WGS sequence"/>
</dbReference>
<evidence type="ECO:0000313" key="3">
    <source>
        <dbReference type="Proteomes" id="UP000029665"/>
    </source>
</evidence>
<dbReference type="OrthoDB" id="2104739at2759"/>
<dbReference type="Pfam" id="PF13391">
    <property type="entry name" value="HNH_2"/>
    <property type="match status" value="1"/>
</dbReference>
<dbReference type="EMBL" id="CCBP010000165">
    <property type="protein sequence ID" value="CDO74379.1"/>
    <property type="molecule type" value="Genomic_DNA"/>
</dbReference>
<dbReference type="HOGENOM" id="CLU_049186_2_1_1"/>
<evidence type="ECO:0000259" key="1">
    <source>
        <dbReference type="Pfam" id="PF13391"/>
    </source>
</evidence>
<protein>
    <recommendedName>
        <fullName evidence="1">HNH nuclease domain-containing protein</fullName>
    </recommendedName>
</protein>
<reference evidence="2" key="1">
    <citation type="submission" date="2014-01" db="EMBL/GenBank/DDBJ databases">
        <title>The genome of the white-rot fungus Pycnoporus cinnabarinus: a basidiomycete model with a versatile arsenal for lignocellulosic biomass breakdown.</title>
        <authorList>
            <person name="Levasseur A."/>
            <person name="Lomascolo A."/>
            <person name="Ruiz-Duenas F.J."/>
            <person name="Uzan E."/>
            <person name="Piumi F."/>
            <person name="Kues U."/>
            <person name="Ram A.F.J."/>
            <person name="Murat C."/>
            <person name="Haon M."/>
            <person name="Benoit I."/>
            <person name="Arfi Y."/>
            <person name="Chevret D."/>
            <person name="Drula E."/>
            <person name="Kwon M.J."/>
            <person name="Gouret P."/>
            <person name="Lesage-Meessen L."/>
            <person name="Lombard V."/>
            <person name="Mariette J."/>
            <person name="Noirot C."/>
            <person name="Park J."/>
            <person name="Patyshakuliyeva A."/>
            <person name="Wieneger R.A.B."/>
            <person name="Wosten H.A.B."/>
            <person name="Martin F."/>
            <person name="Coutinho P.M."/>
            <person name="de Vries R."/>
            <person name="Martinez A.T."/>
            <person name="Klopp C."/>
            <person name="Pontarotti P."/>
            <person name="Henrissat B."/>
            <person name="Record E."/>
        </authorList>
    </citation>
    <scope>NUCLEOTIDE SEQUENCE [LARGE SCALE GENOMIC DNA]</scope>
    <source>
        <strain evidence="2">BRFM137</strain>
    </source>
</reference>
<evidence type="ECO:0000313" key="2">
    <source>
        <dbReference type="EMBL" id="CDO74379.1"/>
    </source>
</evidence>
<dbReference type="STRING" id="5643.A0A060SQ96"/>
<proteinExistence type="predicted"/>
<gene>
    <name evidence="2" type="ORF">BN946_scf184816.g2</name>
</gene>